<dbReference type="AlphaFoldDB" id="A0A9Q0V0N9"/>
<feature type="region of interest" description="Disordered" evidence="1">
    <location>
        <begin position="92"/>
        <end position="113"/>
    </location>
</feature>
<proteinExistence type="predicted"/>
<dbReference type="EMBL" id="JAPFFK010000010">
    <property type="protein sequence ID" value="KAJ6739999.1"/>
    <property type="molecule type" value="Genomic_DNA"/>
</dbReference>
<evidence type="ECO:0000256" key="1">
    <source>
        <dbReference type="SAM" id="MobiDB-lite"/>
    </source>
</evidence>
<evidence type="ECO:0000313" key="2">
    <source>
        <dbReference type="EMBL" id="KAJ6739999.1"/>
    </source>
</evidence>
<name>A0A9Q0V0N9_SALPP</name>
<keyword evidence="3" id="KW-1185">Reference proteome</keyword>
<reference evidence="2" key="2">
    <citation type="journal article" date="2023" name="Int. J. Mol. Sci.">
        <title>De Novo Assembly and Annotation of 11 Diverse Shrub Willow (Salix) Genomes Reveals Novel Gene Organization in Sex-Linked Regions.</title>
        <authorList>
            <person name="Hyden B."/>
            <person name="Feng K."/>
            <person name="Yates T.B."/>
            <person name="Jawdy S."/>
            <person name="Cereghino C."/>
            <person name="Smart L.B."/>
            <person name="Muchero W."/>
        </authorList>
    </citation>
    <scope>NUCLEOTIDE SEQUENCE</scope>
    <source>
        <tissue evidence="2">Shoot tip</tissue>
    </source>
</reference>
<reference evidence="2" key="1">
    <citation type="submission" date="2022-11" db="EMBL/GenBank/DDBJ databases">
        <authorList>
            <person name="Hyden B.L."/>
            <person name="Feng K."/>
            <person name="Yates T."/>
            <person name="Jawdy S."/>
            <person name="Smart L.B."/>
            <person name="Muchero W."/>
        </authorList>
    </citation>
    <scope>NUCLEOTIDE SEQUENCE</scope>
    <source>
        <tissue evidence="2">Shoot tip</tissue>
    </source>
</reference>
<organism evidence="2 3">
    <name type="scientific">Salix purpurea</name>
    <name type="common">Purple osier willow</name>
    <dbReference type="NCBI Taxonomy" id="77065"/>
    <lineage>
        <taxon>Eukaryota</taxon>
        <taxon>Viridiplantae</taxon>
        <taxon>Streptophyta</taxon>
        <taxon>Embryophyta</taxon>
        <taxon>Tracheophyta</taxon>
        <taxon>Spermatophyta</taxon>
        <taxon>Magnoliopsida</taxon>
        <taxon>eudicotyledons</taxon>
        <taxon>Gunneridae</taxon>
        <taxon>Pentapetalae</taxon>
        <taxon>rosids</taxon>
        <taxon>fabids</taxon>
        <taxon>Malpighiales</taxon>
        <taxon>Salicaceae</taxon>
        <taxon>Saliceae</taxon>
        <taxon>Salix</taxon>
    </lineage>
</organism>
<sequence length="113" mass="12163">MEMLLGRSGTIITTAPFYGGIQRDKTTVIPIWLLFSAAATHSTLFGLCFSHGVFSRVVSFNDPKAMLLFISQNTQGPGLHHFVAQATSSASASASASQTQPQFEPAIEVPTRY</sequence>
<gene>
    <name evidence="2" type="ORF">OIU79_000200</name>
</gene>
<evidence type="ECO:0000313" key="3">
    <source>
        <dbReference type="Proteomes" id="UP001151532"/>
    </source>
</evidence>
<dbReference type="Proteomes" id="UP001151532">
    <property type="component" value="Chromosome 7"/>
</dbReference>
<protein>
    <submittedName>
        <fullName evidence="2">Uncharacterized protein</fullName>
    </submittedName>
</protein>
<accession>A0A9Q0V0N9</accession>
<comment type="caution">
    <text evidence="2">The sequence shown here is derived from an EMBL/GenBank/DDBJ whole genome shotgun (WGS) entry which is preliminary data.</text>
</comment>